<sequence>MRLQIAIPLILLFILLSSTTSVASDDVTIENNSTASNETKEEPMPKWAGFIGCIVASGVFADTSSTSVLMSNALPNFMNMPYVFPSLSHPSSTNNFNSSSYIGYNIHSDHRNTSLAALRLKAHEHSVAFGGL</sequence>
<comment type="subcellular location">
    <subcellularLocation>
        <location evidence="1">Nucleus</location>
    </subcellularLocation>
</comment>
<feature type="domain" description="OAR" evidence="3">
    <location>
        <begin position="113"/>
        <end position="126"/>
    </location>
</feature>
<reference evidence="4" key="1">
    <citation type="submission" date="2021-02" db="EMBL/GenBank/DDBJ databases">
        <authorList>
            <person name="Nowell W R."/>
        </authorList>
    </citation>
    <scope>NUCLEOTIDE SEQUENCE</scope>
</reference>
<evidence type="ECO:0000256" key="2">
    <source>
        <dbReference type="SAM" id="SignalP"/>
    </source>
</evidence>
<evidence type="ECO:0000259" key="3">
    <source>
        <dbReference type="PROSITE" id="PS50803"/>
    </source>
</evidence>
<proteinExistence type="predicted"/>
<dbReference type="EMBL" id="CAJNOE010001123">
    <property type="protein sequence ID" value="CAF1389884.1"/>
    <property type="molecule type" value="Genomic_DNA"/>
</dbReference>
<comment type="caution">
    <text evidence="4">The sequence shown here is derived from an EMBL/GenBank/DDBJ whole genome shotgun (WGS) entry which is preliminary data.</text>
</comment>
<dbReference type="PROSITE" id="PS50803">
    <property type="entry name" value="OAR"/>
    <property type="match status" value="1"/>
</dbReference>
<feature type="signal peptide" evidence="2">
    <location>
        <begin position="1"/>
        <end position="24"/>
    </location>
</feature>
<feature type="chain" id="PRO_5032317968" description="OAR domain-containing protein" evidence="2">
    <location>
        <begin position="25"/>
        <end position="132"/>
    </location>
</feature>
<protein>
    <recommendedName>
        <fullName evidence="3">OAR domain-containing protein</fullName>
    </recommendedName>
</protein>
<evidence type="ECO:0000313" key="5">
    <source>
        <dbReference type="Proteomes" id="UP000663860"/>
    </source>
</evidence>
<dbReference type="GO" id="GO:0005634">
    <property type="term" value="C:nucleus"/>
    <property type="evidence" value="ECO:0007669"/>
    <property type="project" value="UniProtKB-SubCell"/>
</dbReference>
<dbReference type="Pfam" id="PF03826">
    <property type="entry name" value="OAR"/>
    <property type="match status" value="1"/>
</dbReference>
<evidence type="ECO:0000256" key="1">
    <source>
        <dbReference type="ARBA" id="ARBA00004123"/>
    </source>
</evidence>
<evidence type="ECO:0000313" key="4">
    <source>
        <dbReference type="EMBL" id="CAF1389884.1"/>
    </source>
</evidence>
<gene>
    <name evidence="4" type="ORF">IZO911_LOCUS38893</name>
</gene>
<organism evidence="4 5">
    <name type="scientific">Adineta steineri</name>
    <dbReference type="NCBI Taxonomy" id="433720"/>
    <lineage>
        <taxon>Eukaryota</taxon>
        <taxon>Metazoa</taxon>
        <taxon>Spiralia</taxon>
        <taxon>Gnathifera</taxon>
        <taxon>Rotifera</taxon>
        <taxon>Eurotatoria</taxon>
        <taxon>Bdelloidea</taxon>
        <taxon>Adinetida</taxon>
        <taxon>Adinetidae</taxon>
        <taxon>Adineta</taxon>
    </lineage>
</organism>
<dbReference type="InterPro" id="IPR003654">
    <property type="entry name" value="OAR_dom"/>
</dbReference>
<name>A0A815K8E4_9BILA</name>
<accession>A0A815K8E4</accession>
<keyword evidence="2" id="KW-0732">Signal</keyword>
<dbReference type="AlphaFoldDB" id="A0A815K8E4"/>
<dbReference type="Proteomes" id="UP000663860">
    <property type="component" value="Unassembled WGS sequence"/>
</dbReference>